<evidence type="ECO:0000313" key="3">
    <source>
        <dbReference type="Proteomes" id="UP000245934"/>
    </source>
</evidence>
<evidence type="ECO:0000259" key="1">
    <source>
        <dbReference type="PROSITE" id="PS50113"/>
    </source>
</evidence>
<comment type="caution">
    <text evidence="2">The sequence shown here is derived from an EMBL/GenBank/DDBJ whole genome shotgun (WGS) entry which is preliminary data.</text>
</comment>
<protein>
    <recommendedName>
        <fullName evidence="1">PAC domain-containing protein</fullName>
    </recommendedName>
</protein>
<dbReference type="InterPro" id="IPR000700">
    <property type="entry name" value="PAS-assoc_C"/>
</dbReference>
<reference evidence="2 3" key="1">
    <citation type="submission" date="2018-05" db="EMBL/GenBank/DDBJ databases">
        <title>Draft genome of Methanospirillum stamsii Pt1.</title>
        <authorList>
            <person name="Dueholm M.S."/>
            <person name="Nielsen P.H."/>
            <person name="Bakmann L.F."/>
            <person name="Otzen D.E."/>
        </authorList>
    </citation>
    <scope>NUCLEOTIDE SEQUENCE [LARGE SCALE GENOMIC DNA]</scope>
    <source>
        <strain evidence="2 3">Pt1</strain>
    </source>
</reference>
<dbReference type="Proteomes" id="UP000245934">
    <property type="component" value="Unassembled WGS sequence"/>
</dbReference>
<dbReference type="OrthoDB" id="8127at2157"/>
<dbReference type="InterPro" id="IPR013767">
    <property type="entry name" value="PAS_fold"/>
</dbReference>
<dbReference type="RefSeq" id="WP_109941255.1">
    <property type="nucleotide sequence ID" value="NZ_CP176366.1"/>
</dbReference>
<feature type="domain" description="PAC" evidence="1">
    <location>
        <begin position="263"/>
        <end position="316"/>
    </location>
</feature>
<dbReference type="EMBL" id="QGMZ01000022">
    <property type="protein sequence ID" value="PWR73095.1"/>
    <property type="molecule type" value="Genomic_DNA"/>
</dbReference>
<name>A0A2V2N3J3_9EURY</name>
<organism evidence="2 3">
    <name type="scientific">Methanospirillum stamsii</name>
    <dbReference type="NCBI Taxonomy" id="1277351"/>
    <lineage>
        <taxon>Archaea</taxon>
        <taxon>Methanobacteriati</taxon>
        <taxon>Methanobacteriota</taxon>
        <taxon>Stenosarchaea group</taxon>
        <taxon>Methanomicrobia</taxon>
        <taxon>Methanomicrobiales</taxon>
        <taxon>Methanospirillaceae</taxon>
        <taxon>Methanospirillum</taxon>
    </lineage>
</organism>
<keyword evidence="3" id="KW-1185">Reference proteome</keyword>
<dbReference type="PROSITE" id="PS50113">
    <property type="entry name" value="PAC"/>
    <property type="match status" value="1"/>
</dbReference>
<dbReference type="InterPro" id="IPR001610">
    <property type="entry name" value="PAC"/>
</dbReference>
<proteinExistence type="predicted"/>
<dbReference type="NCBIfam" id="TIGR00229">
    <property type="entry name" value="sensory_box"/>
    <property type="match status" value="2"/>
</dbReference>
<dbReference type="SUPFAM" id="SSF55785">
    <property type="entry name" value="PYP-like sensor domain (PAS domain)"/>
    <property type="match status" value="2"/>
</dbReference>
<gene>
    <name evidence="2" type="ORF">DLD82_11415</name>
</gene>
<dbReference type="AlphaFoldDB" id="A0A2V2N3J3"/>
<dbReference type="InterPro" id="IPR035965">
    <property type="entry name" value="PAS-like_dom_sf"/>
</dbReference>
<dbReference type="GO" id="GO:0006355">
    <property type="term" value="P:regulation of DNA-templated transcription"/>
    <property type="evidence" value="ECO:0007669"/>
    <property type="project" value="InterPro"/>
</dbReference>
<dbReference type="Pfam" id="PF13426">
    <property type="entry name" value="PAS_9"/>
    <property type="match status" value="1"/>
</dbReference>
<accession>A0A2V2N3J3</accession>
<dbReference type="SMART" id="SM00091">
    <property type="entry name" value="PAS"/>
    <property type="match status" value="2"/>
</dbReference>
<dbReference type="GeneID" id="97610941"/>
<evidence type="ECO:0000313" key="2">
    <source>
        <dbReference type="EMBL" id="PWR73095.1"/>
    </source>
</evidence>
<sequence>MERLEEITAVILNTIANEKTGLSIVELAELTGIHRNVLAKYIKVLEAQGKIEISRVGAKKFIQLSHRVSVSFLKVFTTLPFFIFDRHLTAIDKNKEILELYELEHINSDMSDSQDRLLSIFLSDEVVPLLQDGIRGQRSHIDLETGTSKNPHSYFLTIIPVVFDNGRPGSALIIEDKSKEEEKRKKCDLIKNAYQELLENQVQFIVRFNRDYKIITTNTCFSEHTGIDEKLLTGSQFIPPYPEENFSNVINRMSSISKSDPVVTLDLRRINKNGDFSWERWKIKGIFDKKSGKFLEYLAIGIDITELKRTEQEFLHLKNNLETIIHTRTIELREVNNELNKEIFRREGIERELALTKFAIDSAHDLIFLLNSDGDIQYMNVRARENLNNLSGKTLNIRDILINDSRLGSKNLLTLTPNEMIDSGILTIKGSIHSTQGKDIPVEITMSRIIEQGEAVFCCIARDITDRTKIERDLYNYRKHLEQIIDERTSRLQKEIDEKKLLETECSQIKNNLILFTDNSLESVFIYDCDNEQYFDVNQTAETTFNIDRKNLEMIPELFSKVVCKNGKNLNHVINEKRTEFKLNSMISLRTIIQSEQLLEKEVIITLKSLELDYKKLLRIGVIDISETLSIS</sequence>
<dbReference type="InterPro" id="IPR000014">
    <property type="entry name" value="PAS"/>
</dbReference>
<dbReference type="InterPro" id="IPR036390">
    <property type="entry name" value="WH_DNA-bd_sf"/>
</dbReference>
<dbReference type="Pfam" id="PF00989">
    <property type="entry name" value="PAS"/>
    <property type="match status" value="1"/>
</dbReference>
<dbReference type="Gene3D" id="3.30.450.20">
    <property type="entry name" value="PAS domain"/>
    <property type="match status" value="2"/>
</dbReference>
<dbReference type="SMART" id="SM00086">
    <property type="entry name" value="PAC"/>
    <property type="match status" value="1"/>
</dbReference>
<dbReference type="SUPFAM" id="SSF46785">
    <property type="entry name" value="Winged helix' DNA-binding domain"/>
    <property type="match status" value="1"/>
</dbReference>